<dbReference type="AlphaFoldDB" id="A0AAV2ZGZ0"/>
<organism evidence="2 3">
    <name type="scientific">Pyxicephalus adspersus</name>
    <name type="common">African bullfrog</name>
    <dbReference type="NCBI Taxonomy" id="30357"/>
    <lineage>
        <taxon>Eukaryota</taxon>
        <taxon>Metazoa</taxon>
        <taxon>Chordata</taxon>
        <taxon>Craniata</taxon>
        <taxon>Vertebrata</taxon>
        <taxon>Euteleostomi</taxon>
        <taxon>Amphibia</taxon>
        <taxon>Batrachia</taxon>
        <taxon>Anura</taxon>
        <taxon>Neobatrachia</taxon>
        <taxon>Ranoidea</taxon>
        <taxon>Pyxicephalidae</taxon>
        <taxon>Pyxicephalinae</taxon>
        <taxon>Pyxicephalus</taxon>
    </lineage>
</organism>
<dbReference type="SUPFAM" id="SSF49785">
    <property type="entry name" value="Galactose-binding domain-like"/>
    <property type="match status" value="1"/>
</dbReference>
<dbReference type="SMART" id="SM01198">
    <property type="entry name" value="FBA"/>
    <property type="match status" value="1"/>
</dbReference>
<comment type="caution">
    <text evidence="2">The sequence shown here is derived from an EMBL/GenBank/DDBJ whole genome shotgun (WGS) entry which is preliminary data.</text>
</comment>
<dbReference type="GO" id="GO:0019005">
    <property type="term" value="C:SCF ubiquitin ligase complex"/>
    <property type="evidence" value="ECO:0007669"/>
    <property type="project" value="TreeGrafter"/>
</dbReference>
<protein>
    <recommendedName>
        <fullName evidence="1">FBA domain-containing protein</fullName>
    </recommendedName>
</protein>
<evidence type="ECO:0000313" key="2">
    <source>
        <dbReference type="EMBL" id="DBA16559.1"/>
    </source>
</evidence>
<evidence type="ECO:0000313" key="3">
    <source>
        <dbReference type="Proteomes" id="UP001181693"/>
    </source>
</evidence>
<dbReference type="Pfam" id="PF04300">
    <property type="entry name" value="FBA"/>
    <property type="match status" value="1"/>
</dbReference>
<dbReference type="PANTHER" id="PTHR12125">
    <property type="entry name" value="F-BOX ONLY PROTEIN 6-LIKE PROTEIN"/>
    <property type="match status" value="1"/>
</dbReference>
<dbReference type="Proteomes" id="UP001181693">
    <property type="component" value="Unassembled WGS sequence"/>
</dbReference>
<dbReference type="PROSITE" id="PS51114">
    <property type="entry name" value="FBA"/>
    <property type="match status" value="1"/>
</dbReference>
<dbReference type="InterPro" id="IPR007397">
    <property type="entry name" value="F-box-assoc_dom"/>
</dbReference>
<reference evidence="2" key="1">
    <citation type="thesis" date="2020" institute="ProQuest LLC" country="789 East Eisenhower Parkway, Ann Arbor, MI, USA">
        <title>Comparative Genomics and Chromosome Evolution.</title>
        <authorList>
            <person name="Mudd A.B."/>
        </authorList>
    </citation>
    <scope>NUCLEOTIDE SEQUENCE</scope>
    <source>
        <strain evidence="2">1538</strain>
        <tissue evidence="2">Blood</tissue>
    </source>
</reference>
<dbReference type="FunFam" id="2.60.120.260:FF:000012">
    <property type="entry name" value="F-box only protein 2"/>
    <property type="match status" value="1"/>
</dbReference>
<dbReference type="GO" id="GO:0005737">
    <property type="term" value="C:cytoplasm"/>
    <property type="evidence" value="ECO:0007669"/>
    <property type="project" value="UniProtKB-ARBA"/>
</dbReference>
<evidence type="ECO:0000259" key="1">
    <source>
        <dbReference type="PROSITE" id="PS51114"/>
    </source>
</evidence>
<keyword evidence="3" id="KW-1185">Reference proteome</keyword>
<dbReference type="PANTHER" id="PTHR12125:SF11">
    <property type="entry name" value="F-BOX ONLY PROTEIN 2"/>
    <property type="match status" value="1"/>
</dbReference>
<dbReference type="InterPro" id="IPR039752">
    <property type="entry name" value="F-box_only"/>
</dbReference>
<dbReference type="GO" id="GO:0006516">
    <property type="term" value="P:glycoprotein catabolic process"/>
    <property type="evidence" value="ECO:0007669"/>
    <property type="project" value="TreeGrafter"/>
</dbReference>
<dbReference type="InterPro" id="IPR008979">
    <property type="entry name" value="Galactose-bd-like_sf"/>
</dbReference>
<name>A0AAV2ZGZ0_PYXAD</name>
<dbReference type="GO" id="GO:0061630">
    <property type="term" value="F:ubiquitin protein ligase activity"/>
    <property type="evidence" value="ECO:0007669"/>
    <property type="project" value="TreeGrafter"/>
</dbReference>
<dbReference type="GO" id="GO:0031146">
    <property type="term" value="P:SCF-dependent proteasomal ubiquitin-dependent protein catabolic process"/>
    <property type="evidence" value="ECO:0007669"/>
    <property type="project" value="TreeGrafter"/>
</dbReference>
<dbReference type="Gene3D" id="2.60.120.260">
    <property type="entry name" value="Galactose-binding domain-like"/>
    <property type="match status" value="1"/>
</dbReference>
<dbReference type="GO" id="GO:0036503">
    <property type="term" value="P:ERAD pathway"/>
    <property type="evidence" value="ECO:0007669"/>
    <property type="project" value="TreeGrafter"/>
</dbReference>
<gene>
    <name evidence="2" type="ORF">GDO54_003938</name>
</gene>
<proteinExistence type="predicted"/>
<feature type="domain" description="FBA" evidence="1">
    <location>
        <begin position="1"/>
        <end position="176"/>
    </location>
</feature>
<sequence>MARNLIKNNCGEEEFEFWEITMNGGDGWKVEEIPGDCGVPFPDDGVKKYFASSFGWCSKSQVIDLVSEGYSEEVLDNNQPNIVVSDWYSGRTDAGCLYDLCVELLSETRDVIAEHKSDTISIPECSDNTWTEITHAFSGYGPGVRFVQFKHGGQDSVFWKGWFGVRVTNSCVKVEA</sequence>
<dbReference type="EMBL" id="DYDO01000011">
    <property type="protein sequence ID" value="DBA16559.1"/>
    <property type="molecule type" value="Genomic_DNA"/>
</dbReference>
<accession>A0AAV2ZGZ0</accession>